<dbReference type="InterPro" id="IPR009288">
    <property type="entry name" value="AIG2-like_dom"/>
</dbReference>
<dbReference type="InterPro" id="IPR013024">
    <property type="entry name" value="GGCT-like"/>
</dbReference>
<reference evidence="6 7" key="1">
    <citation type="journal article" date="2018" name="Sci. Rep.">
        <title>Comparative genomics provides insights into the lifestyle and reveals functional heterogeneity of dark septate endophytic fungi.</title>
        <authorList>
            <person name="Knapp D.G."/>
            <person name="Nemeth J.B."/>
            <person name="Barry K."/>
            <person name="Hainaut M."/>
            <person name="Henrissat B."/>
            <person name="Johnson J."/>
            <person name="Kuo A."/>
            <person name="Lim J.H.P."/>
            <person name="Lipzen A."/>
            <person name="Nolan M."/>
            <person name="Ohm R.A."/>
            <person name="Tamas L."/>
            <person name="Grigoriev I.V."/>
            <person name="Spatafora J.W."/>
            <person name="Nagy L.G."/>
            <person name="Kovacs G.M."/>
        </authorList>
    </citation>
    <scope>NUCLEOTIDE SEQUENCE [LARGE SCALE GENOMIC DNA]</scope>
    <source>
        <strain evidence="6 7">DSE2036</strain>
    </source>
</reference>
<dbReference type="EMBL" id="KZ805517">
    <property type="protein sequence ID" value="PVH94888.1"/>
    <property type="molecule type" value="Genomic_DNA"/>
</dbReference>
<feature type="binding site" evidence="4">
    <location>
        <begin position="20"/>
        <end position="25"/>
    </location>
    <ligand>
        <name>substrate</name>
    </ligand>
</feature>
<name>A0A2V1D9Y2_9PLEO</name>
<feature type="domain" description="Gamma-glutamylcyclotransferase AIG2-like" evidence="5">
    <location>
        <begin position="20"/>
        <end position="97"/>
    </location>
</feature>
<dbReference type="Pfam" id="PF06094">
    <property type="entry name" value="GGACT"/>
    <property type="match status" value="1"/>
</dbReference>
<dbReference type="EC" id="4.3.2.9" evidence="1"/>
<evidence type="ECO:0000313" key="7">
    <source>
        <dbReference type="Proteomes" id="UP000244855"/>
    </source>
</evidence>
<dbReference type="OrthoDB" id="2924818at2759"/>
<dbReference type="Gene3D" id="3.10.490.10">
    <property type="entry name" value="Gamma-glutamyl cyclotransferase-like"/>
    <property type="match status" value="1"/>
</dbReference>
<evidence type="ECO:0000259" key="5">
    <source>
        <dbReference type="Pfam" id="PF06094"/>
    </source>
</evidence>
<dbReference type="InterPro" id="IPR036568">
    <property type="entry name" value="GGCT-like_sf"/>
</dbReference>
<feature type="active site" description="Proton acceptor" evidence="3">
    <location>
        <position position="96"/>
    </location>
</feature>
<evidence type="ECO:0000313" key="6">
    <source>
        <dbReference type="EMBL" id="PVH94888.1"/>
    </source>
</evidence>
<sequence>MKVVFQHRALTPSGEHGTFYFAYGSNLSPTQMKLRCTSTPDRSSRPLAIARLPGWRWYIDQRGCANISKTNTENDEVWGTIYDMSVEDEKTLDAYEGVDWSAPLATEDGLGTNVVRPTEQGIGRHNKVYVKVEVVHWRDESWRERLWQNDKQFMALAYPDEYRKEPGMIRPNYIGRMNRAIQEAVALGLSQEWIAKVVRPSVPEGIEAPEGYVGEKDKPLLV</sequence>
<evidence type="ECO:0000256" key="3">
    <source>
        <dbReference type="PIRSR" id="PIRSR617939-1"/>
    </source>
</evidence>
<dbReference type="AlphaFoldDB" id="A0A2V1D9Y2"/>
<keyword evidence="7" id="KW-1185">Reference proteome</keyword>
<evidence type="ECO:0000256" key="4">
    <source>
        <dbReference type="PIRSR" id="PIRSR617939-2"/>
    </source>
</evidence>
<protein>
    <recommendedName>
        <fullName evidence="1">gamma-glutamylcyclotransferase</fullName>
        <ecNumber evidence="1">4.3.2.9</ecNumber>
    </recommendedName>
</protein>
<dbReference type="STRING" id="97972.A0A2V1D9Y2"/>
<keyword evidence="2" id="KW-0456">Lyase</keyword>
<dbReference type="GO" id="GO:0003839">
    <property type="term" value="F:gamma-glutamylcyclotransferase activity"/>
    <property type="evidence" value="ECO:0007669"/>
    <property type="project" value="UniProtKB-EC"/>
</dbReference>
<dbReference type="InterPro" id="IPR017939">
    <property type="entry name" value="G-Glutamylcylcotransferase"/>
</dbReference>
<dbReference type="PANTHER" id="PTHR12935:SF0">
    <property type="entry name" value="GAMMA-GLUTAMYLCYCLOTRANSFERASE"/>
    <property type="match status" value="1"/>
</dbReference>
<evidence type="ECO:0000256" key="1">
    <source>
        <dbReference type="ARBA" id="ARBA00012346"/>
    </source>
</evidence>
<dbReference type="CDD" id="cd06661">
    <property type="entry name" value="GGCT_like"/>
    <property type="match status" value="1"/>
</dbReference>
<accession>A0A2V1D9Y2</accession>
<gene>
    <name evidence="6" type="ORF">DM02DRAFT_601767</name>
</gene>
<evidence type="ECO:0000256" key="2">
    <source>
        <dbReference type="ARBA" id="ARBA00023239"/>
    </source>
</evidence>
<dbReference type="PANTHER" id="PTHR12935">
    <property type="entry name" value="GAMMA-GLUTAMYLCYCLOTRANSFERASE"/>
    <property type="match status" value="1"/>
</dbReference>
<proteinExistence type="predicted"/>
<dbReference type="SUPFAM" id="SSF110857">
    <property type="entry name" value="Gamma-glutamyl cyclotransferase-like"/>
    <property type="match status" value="1"/>
</dbReference>
<dbReference type="Proteomes" id="UP000244855">
    <property type="component" value="Unassembled WGS sequence"/>
</dbReference>
<organism evidence="6 7">
    <name type="scientific">Periconia macrospinosa</name>
    <dbReference type="NCBI Taxonomy" id="97972"/>
    <lineage>
        <taxon>Eukaryota</taxon>
        <taxon>Fungi</taxon>
        <taxon>Dikarya</taxon>
        <taxon>Ascomycota</taxon>
        <taxon>Pezizomycotina</taxon>
        <taxon>Dothideomycetes</taxon>
        <taxon>Pleosporomycetidae</taxon>
        <taxon>Pleosporales</taxon>
        <taxon>Massarineae</taxon>
        <taxon>Periconiaceae</taxon>
        <taxon>Periconia</taxon>
    </lineage>
</organism>